<proteinExistence type="predicted"/>
<sequence length="216" mass="24596">MDLLTVRRGHIEWPARSPDLMPLDFYFRSHLKSVVCRSKTDALAEREDRIRAVVCNITPNSPENVQCEFVEKLGHCQANSLFTVPRIQFCCNRSVSGLLPNPVTLRVRVGDYLTGFIGRVRLPPEQLTPVQGVVVCPVSSVCVPSLNTRLERIFKREDVDFCGVAVWPVPTDFIPYDTFAEPFDCITELPRERKTEQKKEEGDVLLEEDESEETTQ</sequence>
<accession>A0ABQ9IQ87</accession>
<evidence type="ECO:0000256" key="1">
    <source>
        <dbReference type="SAM" id="MobiDB-lite"/>
    </source>
</evidence>
<organism evidence="2 3">
    <name type="scientific">Molorchus minor</name>
    <dbReference type="NCBI Taxonomy" id="1323400"/>
    <lineage>
        <taxon>Eukaryota</taxon>
        <taxon>Metazoa</taxon>
        <taxon>Ecdysozoa</taxon>
        <taxon>Arthropoda</taxon>
        <taxon>Hexapoda</taxon>
        <taxon>Insecta</taxon>
        <taxon>Pterygota</taxon>
        <taxon>Neoptera</taxon>
        <taxon>Endopterygota</taxon>
        <taxon>Coleoptera</taxon>
        <taxon>Polyphaga</taxon>
        <taxon>Cucujiformia</taxon>
        <taxon>Chrysomeloidea</taxon>
        <taxon>Cerambycidae</taxon>
        <taxon>Lamiinae</taxon>
        <taxon>Monochamini</taxon>
        <taxon>Molorchus</taxon>
    </lineage>
</organism>
<feature type="compositionally biased region" description="Basic and acidic residues" evidence="1">
    <location>
        <begin position="190"/>
        <end position="202"/>
    </location>
</feature>
<dbReference type="InterPro" id="IPR036397">
    <property type="entry name" value="RNaseH_sf"/>
</dbReference>
<dbReference type="Gene3D" id="3.30.420.10">
    <property type="entry name" value="Ribonuclease H-like superfamily/Ribonuclease H"/>
    <property type="match status" value="1"/>
</dbReference>
<comment type="caution">
    <text evidence="2">The sequence shown here is derived from an EMBL/GenBank/DDBJ whole genome shotgun (WGS) entry which is preliminary data.</text>
</comment>
<evidence type="ECO:0000313" key="2">
    <source>
        <dbReference type="EMBL" id="KAJ8950840.1"/>
    </source>
</evidence>
<evidence type="ECO:0000313" key="3">
    <source>
        <dbReference type="Proteomes" id="UP001162164"/>
    </source>
</evidence>
<dbReference type="Proteomes" id="UP001162164">
    <property type="component" value="Unassembled WGS sequence"/>
</dbReference>
<gene>
    <name evidence="2" type="ORF">NQ317_007943</name>
</gene>
<keyword evidence="3" id="KW-1185">Reference proteome</keyword>
<feature type="region of interest" description="Disordered" evidence="1">
    <location>
        <begin position="190"/>
        <end position="216"/>
    </location>
</feature>
<name>A0ABQ9IQ87_9CUCU</name>
<reference evidence="2" key="1">
    <citation type="journal article" date="2023" name="Insect Mol. Biol.">
        <title>Genome sequencing provides insights into the evolution of gene families encoding plant cell wall-degrading enzymes in longhorned beetles.</title>
        <authorList>
            <person name="Shin N.R."/>
            <person name="Okamura Y."/>
            <person name="Kirsch R."/>
            <person name="Pauchet Y."/>
        </authorList>
    </citation>
    <scope>NUCLEOTIDE SEQUENCE</scope>
    <source>
        <strain evidence="2">MMC_N1</strain>
    </source>
</reference>
<feature type="compositionally biased region" description="Acidic residues" evidence="1">
    <location>
        <begin position="203"/>
        <end position="216"/>
    </location>
</feature>
<dbReference type="EMBL" id="JAPWTJ010003887">
    <property type="protein sequence ID" value="KAJ8950840.1"/>
    <property type="molecule type" value="Genomic_DNA"/>
</dbReference>
<protein>
    <submittedName>
        <fullName evidence="2">Uncharacterized protein</fullName>
    </submittedName>
</protein>